<proteinExistence type="predicted"/>
<organism evidence="2 3">
    <name type="scientific">Streptomyces bluensis</name>
    <dbReference type="NCBI Taxonomy" id="33897"/>
    <lineage>
        <taxon>Bacteria</taxon>
        <taxon>Bacillati</taxon>
        <taxon>Actinomycetota</taxon>
        <taxon>Actinomycetes</taxon>
        <taxon>Kitasatosporales</taxon>
        <taxon>Streptomycetaceae</taxon>
        <taxon>Streptomyces</taxon>
    </lineage>
</organism>
<protein>
    <submittedName>
        <fullName evidence="2">Uncharacterized protein</fullName>
    </submittedName>
</protein>
<dbReference type="RefSeq" id="WP_387886471.1">
    <property type="nucleotide sequence ID" value="NZ_JBIAWJ010000006.1"/>
</dbReference>
<dbReference type="Proteomes" id="UP001602058">
    <property type="component" value="Unassembled WGS sequence"/>
</dbReference>
<comment type="caution">
    <text evidence="2">The sequence shown here is derived from an EMBL/GenBank/DDBJ whole genome shotgun (WGS) entry which is preliminary data.</text>
</comment>
<feature type="compositionally biased region" description="Basic and acidic residues" evidence="1">
    <location>
        <begin position="1"/>
        <end position="12"/>
    </location>
</feature>
<accession>A0ABW6UGP1</accession>
<keyword evidence="3" id="KW-1185">Reference proteome</keyword>
<sequence length="132" mass="14941">MRTAQERADRPVSEGGQDQRPVREVVERTETGVRTVVRQGPVQIWRVPGPSKRPSRQLYTLPEAALERMQALAHLRRAMNDSKIVAFRDQIARACERTARALRYGGPDAPRRIRCRGHPDPGYVAAVWGSME</sequence>
<evidence type="ECO:0000313" key="3">
    <source>
        <dbReference type="Proteomes" id="UP001602058"/>
    </source>
</evidence>
<name>A0ABW6UGP1_9ACTN</name>
<evidence type="ECO:0000313" key="2">
    <source>
        <dbReference type="EMBL" id="MFF4522593.1"/>
    </source>
</evidence>
<dbReference type="EMBL" id="JBIAWJ010000006">
    <property type="protein sequence ID" value="MFF4522593.1"/>
    <property type="molecule type" value="Genomic_DNA"/>
</dbReference>
<feature type="region of interest" description="Disordered" evidence="1">
    <location>
        <begin position="1"/>
        <end position="23"/>
    </location>
</feature>
<gene>
    <name evidence="2" type="ORF">ACFY1D_14300</name>
</gene>
<reference evidence="2 3" key="1">
    <citation type="submission" date="2024-10" db="EMBL/GenBank/DDBJ databases">
        <title>The Natural Products Discovery Center: Release of the First 8490 Sequenced Strains for Exploring Actinobacteria Biosynthetic Diversity.</title>
        <authorList>
            <person name="Kalkreuter E."/>
            <person name="Kautsar S.A."/>
            <person name="Yang D."/>
            <person name="Bader C.D."/>
            <person name="Teijaro C.N."/>
            <person name="Fluegel L."/>
            <person name="Davis C.M."/>
            <person name="Simpson J.R."/>
            <person name="Lauterbach L."/>
            <person name="Steele A.D."/>
            <person name="Gui C."/>
            <person name="Meng S."/>
            <person name="Li G."/>
            <person name="Viehrig K."/>
            <person name="Ye F."/>
            <person name="Su P."/>
            <person name="Kiefer A.F."/>
            <person name="Nichols A."/>
            <person name="Cepeda A.J."/>
            <person name="Yan W."/>
            <person name="Fan B."/>
            <person name="Jiang Y."/>
            <person name="Adhikari A."/>
            <person name="Zheng C.-J."/>
            <person name="Schuster L."/>
            <person name="Cowan T.M."/>
            <person name="Smanski M.J."/>
            <person name="Chevrette M.G."/>
            <person name="De Carvalho L.P.S."/>
            <person name="Shen B."/>
        </authorList>
    </citation>
    <scope>NUCLEOTIDE SEQUENCE [LARGE SCALE GENOMIC DNA]</scope>
    <source>
        <strain evidence="2 3">NPDC001390</strain>
    </source>
</reference>
<evidence type="ECO:0000256" key="1">
    <source>
        <dbReference type="SAM" id="MobiDB-lite"/>
    </source>
</evidence>